<dbReference type="Pfam" id="PF23571">
    <property type="entry name" value="GH3_M"/>
    <property type="match status" value="1"/>
</dbReference>
<comment type="caution">
    <text evidence="3">The sequence shown here is derived from an EMBL/GenBank/DDBJ whole genome shotgun (WGS) entry which is preliminary data.</text>
</comment>
<evidence type="ECO:0000259" key="2">
    <source>
        <dbReference type="Pfam" id="PF23572"/>
    </source>
</evidence>
<feature type="domain" description="GH3 middle" evidence="1">
    <location>
        <begin position="295"/>
        <end position="365"/>
    </location>
</feature>
<evidence type="ECO:0000259" key="1">
    <source>
        <dbReference type="Pfam" id="PF23571"/>
    </source>
</evidence>
<dbReference type="PANTHER" id="PTHR31901">
    <property type="entry name" value="GH3 DOMAIN-CONTAINING PROTEIN"/>
    <property type="match status" value="1"/>
</dbReference>
<dbReference type="InterPro" id="IPR055378">
    <property type="entry name" value="GH3_C"/>
</dbReference>
<dbReference type="GO" id="GO:0005737">
    <property type="term" value="C:cytoplasm"/>
    <property type="evidence" value="ECO:0007669"/>
    <property type="project" value="TreeGrafter"/>
</dbReference>
<dbReference type="eggNOG" id="COG1541">
    <property type="taxonomic scope" value="Bacteria"/>
</dbReference>
<name>A0A0A2ES23_PORCN</name>
<dbReference type="Pfam" id="PF23572">
    <property type="entry name" value="GH3_C"/>
    <property type="match status" value="1"/>
</dbReference>
<dbReference type="PANTHER" id="PTHR31901:SF9">
    <property type="entry name" value="GH3 DOMAIN-CONTAINING PROTEIN"/>
    <property type="match status" value="1"/>
</dbReference>
<dbReference type="Pfam" id="PF03321">
    <property type="entry name" value="GH3"/>
    <property type="match status" value="1"/>
</dbReference>
<dbReference type="GO" id="GO:0016881">
    <property type="term" value="F:acid-amino acid ligase activity"/>
    <property type="evidence" value="ECO:0007669"/>
    <property type="project" value="TreeGrafter"/>
</dbReference>
<reference evidence="3 4" key="1">
    <citation type="submission" date="2014-08" db="EMBL/GenBank/DDBJ databases">
        <title>Porphyromonas cangingivalis strain:COT-109_OH1386 Genome sequencing.</title>
        <authorList>
            <person name="Wallis C."/>
            <person name="Deusch O."/>
            <person name="O'Flynn C."/>
            <person name="Davis I."/>
            <person name="Jospin G."/>
            <person name="Darling A.E."/>
            <person name="Coil D.A."/>
            <person name="Alexiev A."/>
            <person name="Horsfall A."/>
            <person name="Kirkwood N."/>
            <person name="Harris S."/>
            <person name="Eisen J.A."/>
        </authorList>
    </citation>
    <scope>NUCLEOTIDE SEQUENCE [LARGE SCALE GENOMIC DNA]</scope>
    <source>
        <strain evidence="4">COT-109 OH1386</strain>
    </source>
</reference>
<organism evidence="3 4">
    <name type="scientific">Porphyromonas cangingivalis</name>
    <dbReference type="NCBI Taxonomy" id="36874"/>
    <lineage>
        <taxon>Bacteria</taxon>
        <taxon>Pseudomonadati</taxon>
        <taxon>Bacteroidota</taxon>
        <taxon>Bacteroidia</taxon>
        <taxon>Bacteroidales</taxon>
        <taxon>Porphyromonadaceae</taxon>
        <taxon>Porphyromonas</taxon>
    </lineage>
</organism>
<dbReference type="RefSeq" id="WP_036851805.1">
    <property type="nucleotide sequence ID" value="NZ_JQJD01000043.1"/>
</dbReference>
<dbReference type="AlphaFoldDB" id="A0A0A2ES23"/>
<dbReference type="Gene3D" id="3.40.50.12780">
    <property type="entry name" value="N-terminal domain of ligase-like"/>
    <property type="match status" value="1"/>
</dbReference>
<dbReference type="InterPro" id="IPR055377">
    <property type="entry name" value="GH3_M"/>
</dbReference>
<keyword evidence="4" id="KW-1185">Reference proteome</keyword>
<dbReference type="STRING" id="36874.HQ34_01045"/>
<proteinExistence type="predicted"/>
<evidence type="ECO:0008006" key="5">
    <source>
        <dbReference type="Google" id="ProtNLM"/>
    </source>
</evidence>
<accession>A0A0A2ES23</accession>
<sequence length="506" mass="57227">MDTLTSLYTLLYRKRPSQIAGYATHAMEIQARQLREITRMLARTEYGRKHGITDRIGYSTYAERLPIVMYEDLAPYVERMLAGEQRVLCGERTEWFAKSSGTTNAKSKYIPVPPTHLSRCHFRGGKDVLSLFVHNNPETKVLSHKSFALSGSLSKGSYGRFIKAGDLSAVLVSKFPIWARSLRVPSIEVALLEEWEEKLDRTSDALMRADIATLSGVPSWMLVIVKEAMRKAGAKTAKELWPDLEVFFHGGIAFDPYRDEYRRVLGEGVKYMETYNASEGFFGIQDDPSDSSMLLMLDYGVYYEFIPMDVFDESDLTNAIPLHKVSQGINYAMVISTLGGLYRYIIGDTVRFTSTAPYKFVITGRTKSFINAFGEELMVANADKALDRAAKESGARLREYSAGPVFLTEEGKGYHHWVVEFEEEPKDIARFASLLDEGLKALNSDYEAKRYKDISLQPPLVTVVREGTFFGWMKEHGKLGGQHKVPRLSKDDSIIRRLIELSEGQK</sequence>
<dbReference type="EMBL" id="JQJD01000043">
    <property type="protein sequence ID" value="KGN80290.1"/>
    <property type="molecule type" value="Genomic_DNA"/>
</dbReference>
<dbReference type="OrthoDB" id="5678283at2"/>
<dbReference type="InterPro" id="IPR042099">
    <property type="entry name" value="ANL_N_sf"/>
</dbReference>
<protein>
    <recommendedName>
        <fullName evidence="5">GH3 auxin-responsive promoter</fullName>
    </recommendedName>
</protein>
<evidence type="ECO:0000313" key="4">
    <source>
        <dbReference type="Proteomes" id="UP000030125"/>
    </source>
</evidence>
<evidence type="ECO:0000313" key="3">
    <source>
        <dbReference type="EMBL" id="KGN80290.1"/>
    </source>
</evidence>
<dbReference type="Proteomes" id="UP000030125">
    <property type="component" value="Unassembled WGS sequence"/>
</dbReference>
<feature type="domain" description="GH3 C-terminal" evidence="2">
    <location>
        <begin position="381"/>
        <end position="491"/>
    </location>
</feature>
<gene>
    <name evidence="3" type="ORF">HQ35_06285</name>
</gene>
<dbReference type="InterPro" id="IPR004993">
    <property type="entry name" value="GH3"/>
</dbReference>